<gene>
    <name evidence="2" type="ORF">KC19_3G214600</name>
</gene>
<comment type="caution">
    <text evidence="2">The sequence shown here is derived from an EMBL/GenBank/DDBJ whole genome shotgun (WGS) entry which is preliminary data.</text>
</comment>
<keyword evidence="3" id="KW-1185">Reference proteome</keyword>
<name>A0A8T0INC1_CERPU</name>
<organism evidence="2 3">
    <name type="scientific">Ceratodon purpureus</name>
    <name type="common">Fire moss</name>
    <name type="synonym">Dicranum purpureum</name>
    <dbReference type="NCBI Taxonomy" id="3225"/>
    <lineage>
        <taxon>Eukaryota</taxon>
        <taxon>Viridiplantae</taxon>
        <taxon>Streptophyta</taxon>
        <taxon>Embryophyta</taxon>
        <taxon>Bryophyta</taxon>
        <taxon>Bryophytina</taxon>
        <taxon>Bryopsida</taxon>
        <taxon>Dicranidae</taxon>
        <taxon>Pseudoditrichales</taxon>
        <taxon>Ditrichaceae</taxon>
        <taxon>Ceratodon</taxon>
    </lineage>
</organism>
<proteinExistence type="predicted"/>
<dbReference type="AlphaFoldDB" id="A0A8T0INC1"/>
<reference evidence="2" key="1">
    <citation type="submission" date="2020-06" db="EMBL/GenBank/DDBJ databases">
        <title>WGS assembly of Ceratodon purpureus strain R40.</title>
        <authorList>
            <person name="Carey S.B."/>
            <person name="Jenkins J."/>
            <person name="Shu S."/>
            <person name="Lovell J.T."/>
            <person name="Sreedasyam A."/>
            <person name="Maumus F."/>
            <person name="Tiley G.P."/>
            <person name="Fernandez-Pozo N."/>
            <person name="Barry K."/>
            <person name="Chen C."/>
            <person name="Wang M."/>
            <person name="Lipzen A."/>
            <person name="Daum C."/>
            <person name="Saski C.A."/>
            <person name="Payton A.C."/>
            <person name="Mcbreen J.C."/>
            <person name="Conrad R.E."/>
            <person name="Kollar L.M."/>
            <person name="Olsson S."/>
            <person name="Huttunen S."/>
            <person name="Landis J.B."/>
            <person name="Wickett N.J."/>
            <person name="Johnson M.G."/>
            <person name="Rensing S.A."/>
            <person name="Grimwood J."/>
            <person name="Schmutz J."/>
            <person name="Mcdaniel S.F."/>
        </authorList>
    </citation>
    <scope>NUCLEOTIDE SEQUENCE</scope>
    <source>
        <strain evidence="2">R40</strain>
    </source>
</reference>
<keyword evidence="1" id="KW-0732">Signal</keyword>
<dbReference type="EMBL" id="CM026423">
    <property type="protein sequence ID" value="KAG0584515.1"/>
    <property type="molecule type" value="Genomic_DNA"/>
</dbReference>
<evidence type="ECO:0000313" key="2">
    <source>
        <dbReference type="EMBL" id="KAG0584515.1"/>
    </source>
</evidence>
<sequence>MVSSFLRIELLSLMISANTWAAWRKRFVEFYAYDKLSECSGCLWCRLLYCTPLYCIM</sequence>
<protein>
    <submittedName>
        <fullName evidence="2">Uncharacterized protein</fullName>
    </submittedName>
</protein>
<evidence type="ECO:0000313" key="3">
    <source>
        <dbReference type="Proteomes" id="UP000822688"/>
    </source>
</evidence>
<dbReference type="Proteomes" id="UP000822688">
    <property type="component" value="Chromosome 3"/>
</dbReference>
<accession>A0A8T0INC1</accession>
<feature type="signal peptide" evidence="1">
    <location>
        <begin position="1"/>
        <end position="21"/>
    </location>
</feature>
<evidence type="ECO:0000256" key="1">
    <source>
        <dbReference type="SAM" id="SignalP"/>
    </source>
</evidence>
<feature type="chain" id="PRO_5035772260" evidence="1">
    <location>
        <begin position="22"/>
        <end position="57"/>
    </location>
</feature>